<gene>
    <name evidence="2" type="ORF">BDDG_05762</name>
</gene>
<name>F2THV5_AJEDA</name>
<protein>
    <submittedName>
        <fullName evidence="2">Uncharacterized protein</fullName>
    </submittedName>
</protein>
<dbReference type="Proteomes" id="UP000007802">
    <property type="component" value="Unassembled WGS sequence"/>
</dbReference>
<evidence type="ECO:0000313" key="2">
    <source>
        <dbReference type="EMBL" id="EGE82818.1"/>
    </source>
</evidence>
<dbReference type="AlphaFoldDB" id="F2THV5"/>
<dbReference type="HOGENOM" id="CLU_2526945_0_0_1"/>
<accession>F2THV5</accession>
<proteinExistence type="predicted"/>
<feature type="region of interest" description="Disordered" evidence="1">
    <location>
        <begin position="54"/>
        <end position="84"/>
    </location>
</feature>
<reference evidence="2" key="1">
    <citation type="submission" date="2010-03" db="EMBL/GenBank/DDBJ databases">
        <title>Annotation of Blastomyces dermatitidis strain ATCC 18188.</title>
        <authorList>
            <consortium name="The Broad Institute Genome Sequencing Platform"/>
            <consortium name="Broad Institute Genome Sequencing Center for Infectious Disease."/>
            <person name="Cuomo C."/>
            <person name="Klein B."/>
            <person name="Sullivan T."/>
            <person name="Heitman J."/>
            <person name="Young S."/>
            <person name="Zeng Q."/>
            <person name="Gargeya S."/>
            <person name="Alvarado L."/>
            <person name="Berlin A.M."/>
            <person name="Chapman S.B."/>
            <person name="Chen Z."/>
            <person name="Freedman E."/>
            <person name="Gellesch M."/>
            <person name="Goldberg J."/>
            <person name="Griggs A."/>
            <person name="Gujja S."/>
            <person name="Heilman E."/>
            <person name="Heiman D."/>
            <person name="Howarth C."/>
            <person name="Mehta T."/>
            <person name="Neiman D."/>
            <person name="Pearson M."/>
            <person name="Roberts A."/>
            <person name="Saif S."/>
            <person name="Shea T."/>
            <person name="Shenoy N."/>
            <person name="Sisk P."/>
            <person name="Stolte C."/>
            <person name="Sykes S."/>
            <person name="White J."/>
            <person name="Yandava C."/>
            <person name="Haas B."/>
            <person name="Nusbaum C."/>
            <person name="Birren B."/>
        </authorList>
    </citation>
    <scope>NUCLEOTIDE SEQUENCE</scope>
    <source>
        <strain evidence="2">ATCC 18188</strain>
    </source>
</reference>
<evidence type="ECO:0000256" key="1">
    <source>
        <dbReference type="SAM" id="MobiDB-lite"/>
    </source>
</evidence>
<sequence>MPSLYFLDEKQVKRHVAHSTRRKHVQATDLPRQDRLDKGVDEARKNSSEYFHARKFHDGEDGMLRTQVRRKRAETTPEHRSKYT</sequence>
<feature type="compositionally biased region" description="Basic and acidic residues" evidence="1">
    <location>
        <begin position="73"/>
        <end position="84"/>
    </location>
</feature>
<dbReference type="EMBL" id="GG749439">
    <property type="protein sequence ID" value="EGE82818.1"/>
    <property type="molecule type" value="Genomic_DNA"/>
</dbReference>
<organism evidence="2">
    <name type="scientific">Ajellomyces dermatitidis (strain ATCC 18188 / CBS 674.68)</name>
    <name type="common">Blastomyces dermatitidis</name>
    <dbReference type="NCBI Taxonomy" id="653446"/>
    <lineage>
        <taxon>Eukaryota</taxon>
        <taxon>Fungi</taxon>
        <taxon>Dikarya</taxon>
        <taxon>Ascomycota</taxon>
        <taxon>Pezizomycotina</taxon>
        <taxon>Eurotiomycetes</taxon>
        <taxon>Eurotiomycetidae</taxon>
        <taxon>Onygenales</taxon>
        <taxon>Ajellomycetaceae</taxon>
        <taxon>Blastomyces</taxon>
    </lineage>
</organism>